<evidence type="ECO:0000259" key="7">
    <source>
        <dbReference type="Pfam" id="PF12108"/>
    </source>
</evidence>
<dbReference type="GO" id="GO:0000398">
    <property type="term" value="P:mRNA splicing, via spliceosome"/>
    <property type="evidence" value="ECO:0007669"/>
    <property type="project" value="InterPro"/>
</dbReference>
<evidence type="ECO:0000256" key="3">
    <source>
        <dbReference type="ARBA" id="ARBA00023187"/>
    </source>
</evidence>
<dbReference type="GO" id="GO:0005681">
    <property type="term" value="C:spliceosomal complex"/>
    <property type="evidence" value="ECO:0007669"/>
    <property type="project" value="InterPro"/>
</dbReference>
<organism evidence="10 11">
    <name type="scientific">Panagrolaimus davidi</name>
    <dbReference type="NCBI Taxonomy" id="227884"/>
    <lineage>
        <taxon>Eukaryota</taxon>
        <taxon>Metazoa</taxon>
        <taxon>Ecdysozoa</taxon>
        <taxon>Nematoda</taxon>
        <taxon>Chromadorea</taxon>
        <taxon>Rhabditida</taxon>
        <taxon>Tylenchina</taxon>
        <taxon>Panagrolaimomorpha</taxon>
        <taxon>Panagrolaimoidea</taxon>
        <taxon>Panagrolaimidae</taxon>
        <taxon>Panagrolaimus</taxon>
    </lineage>
</organism>
<dbReference type="InterPro" id="IPR025086">
    <property type="entry name" value="SDE2/SF3A3_SAP"/>
</dbReference>
<evidence type="ECO:0000259" key="6">
    <source>
        <dbReference type="Pfam" id="PF11931"/>
    </source>
</evidence>
<dbReference type="InterPro" id="IPR051421">
    <property type="entry name" value="RNA_Proc_DNA_Dmg_Regulator"/>
</dbReference>
<accession>A0A914PQ39</accession>
<feature type="domain" description="Splicing factor SF3a60 binding" evidence="7">
    <location>
        <begin position="74"/>
        <end position="96"/>
    </location>
</feature>
<evidence type="ECO:0000313" key="10">
    <source>
        <dbReference type="Proteomes" id="UP000887578"/>
    </source>
</evidence>
<name>A0A914PQ39_9BILA</name>
<feature type="domain" description="SDE2/SF3A3 SAP" evidence="8">
    <location>
        <begin position="227"/>
        <end position="298"/>
    </location>
</feature>
<evidence type="ECO:0000259" key="9">
    <source>
        <dbReference type="Pfam" id="PF16837"/>
    </source>
</evidence>
<reference evidence="11" key="1">
    <citation type="submission" date="2022-11" db="UniProtKB">
        <authorList>
            <consortium name="WormBaseParasite"/>
        </authorList>
    </citation>
    <scope>IDENTIFICATION</scope>
</reference>
<dbReference type="Pfam" id="PF13297">
    <property type="entry name" value="SDE2_2C"/>
    <property type="match status" value="1"/>
</dbReference>
<feature type="compositionally biased region" description="Basic and acidic residues" evidence="5">
    <location>
        <begin position="287"/>
        <end position="311"/>
    </location>
</feature>
<feature type="domain" description="SF3A3" evidence="9">
    <location>
        <begin position="129"/>
        <end position="176"/>
    </location>
</feature>
<proteinExistence type="predicted"/>
<dbReference type="InterPro" id="IPR024598">
    <property type="entry name" value="SF3a60/Prp9_C"/>
</dbReference>
<dbReference type="PANTHER" id="PTHR12786">
    <property type="entry name" value="SPLICING FACTOR SF3A-RELATED"/>
    <property type="match status" value="1"/>
</dbReference>
<sequence>MESIFESQRQWHEERERCIDAMVRDMLVEKKTQKERVNSDQRIKKLMNRHQEATQKLIDAYHDESGERAKELNAISGPGVFAEYYARLKAIKDYHRTSKGEPANLLMLEFSKMNSFVEDPDRIEKETVKFTDEEGYGLFLDLHVIYAKYVNLKGIKRINYLEYLTTFDRLFEIPKDPTKKTGAYKEYLTELFDYLMDFLSRAKPLVNIQKELENTDKEFENKWSKGEAPGWDKETKPSADNAEAIDLSKYNSVEELEALGLEQLKQGLLALNMKCGGTLRQRAERLMAAKSKNPDDLKDLKKPEEDKEEKRKHGIAQMEYRIYKLAELVGDERVATKDNIERKQARGYVEEDESEEEEAVDIVEDIDRDESVPYNPKGLPLGWDGKPIPYWLYKLHGLNLSFSCEICGNQTYKGPKVFLRHFSEWRHSHGMRCLGIPNTPHFANITKIADAMALWKKLQDSNETVAWNPELDEECEDSKGNVVSRRTYEDLIRQGLL</sequence>
<dbReference type="Pfam" id="PF11931">
    <property type="entry name" value="SF3a60_Prp9_C"/>
    <property type="match status" value="1"/>
</dbReference>
<keyword evidence="4" id="KW-0539">Nucleus</keyword>
<keyword evidence="2" id="KW-0507">mRNA processing</keyword>
<keyword evidence="3" id="KW-0508">mRNA splicing</keyword>
<evidence type="ECO:0000256" key="5">
    <source>
        <dbReference type="SAM" id="MobiDB-lite"/>
    </source>
</evidence>
<feature type="domain" description="Splicing factor SF3a60 /Prp9 subunit C-terminal" evidence="6">
    <location>
        <begin position="379"/>
        <end position="497"/>
    </location>
</feature>
<dbReference type="InterPro" id="IPR031774">
    <property type="entry name" value="SF3A3_dom"/>
</dbReference>
<dbReference type="Pfam" id="PF12108">
    <property type="entry name" value="SF3a60_bindingd"/>
    <property type="match status" value="1"/>
</dbReference>
<keyword evidence="10" id="KW-1185">Reference proteome</keyword>
<comment type="subcellular location">
    <subcellularLocation>
        <location evidence="1">Nucleus</location>
    </subcellularLocation>
</comment>
<dbReference type="InterPro" id="IPR021966">
    <property type="entry name" value="SF3a60_bindingd"/>
</dbReference>
<evidence type="ECO:0000259" key="8">
    <source>
        <dbReference type="Pfam" id="PF13297"/>
    </source>
</evidence>
<protein>
    <submittedName>
        <fullName evidence="11">Matrin-type domain-containing protein</fullName>
    </submittedName>
</protein>
<feature type="region of interest" description="Disordered" evidence="5">
    <location>
        <begin position="287"/>
        <end position="313"/>
    </location>
</feature>
<evidence type="ECO:0000256" key="1">
    <source>
        <dbReference type="ARBA" id="ARBA00004123"/>
    </source>
</evidence>
<evidence type="ECO:0000313" key="11">
    <source>
        <dbReference type="WBParaSite" id="PDA_v2.g16955.t1"/>
    </source>
</evidence>
<dbReference type="GO" id="GO:0003723">
    <property type="term" value="F:RNA binding"/>
    <property type="evidence" value="ECO:0007669"/>
    <property type="project" value="InterPro"/>
</dbReference>
<dbReference type="WBParaSite" id="PDA_v2.g16955.t1">
    <property type="protein sequence ID" value="PDA_v2.g16955.t1"/>
    <property type="gene ID" value="PDA_v2.g16955"/>
</dbReference>
<dbReference type="PANTHER" id="PTHR12786:SF2">
    <property type="entry name" value="SPLICING FACTOR 3A SUBUNIT 3"/>
    <property type="match status" value="1"/>
</dbReference>
<dbReference type="AlphaFoldDB" id="A0A914PQ39"/>
<dbReference type="Pfam" id="PF16837">
    <property type="entry name" value="SF3A3"/>
    <property type="match status" value="1"/>
</dbReference>
<evidence type="ECO:0000256" key="2">
    <source>
        <dbReference type="ARBA" id="ARBA00022664"/>
    </source>
</evidence>
<evidence type="ECO:0000256" key="4">
    <source>
        <dbReference type="ARBA" id="ARBA00023242"/>
    </source>
</evidence>
<dbReference type="Proteomes" id="UP000887578">
    <property type="component" value="Unplaced"/>
</dbReference>